<evidence type="ECO:0000256" key="1">
    <source>
        <dbReference type="PIRSR" id="PIRSR038925-1"/>
    </source>
</evidence>
<dbReference type="PANTHER" id="PTHR13504:SF38">
    <property type="entry name" value="FIDO DOMAIN-CONTAINING PROTEIN"/>
    <property type="match status" value="1"/>
</dbReference>
<dbReference type="PIRSF" id="PIRSF038925">
    <property type="entry name" value="AMP-prot_trans"/>
    <property type="match status" value="1"/>
</dbReference>
<name>A0A6I2RQE2_FLAPL</name>
<feature type="binding site" evidence="3">
    <location>
        <begin position="215"/>
        <end position="222"/>
    </location>
    <ligand>
        <name>ATP</name>
        <dbReference type="ChEBI" id="CHEBI:30616"/>
    </ligand>
</feature>
<dbReference type="SUPFAM" id="SSF140931">
    <property type="entry name" value="Fic-like"/>
    <property type="match status" value="1"/>
</dbReference>
<dbReference type="InterPro" id="IPR003812">
    <property type="entry name" value="Fido"/>
</dbReference>
<keyword evidence="1" id="KW-0067">ATP-binding</keyword>
<feature type="binding site" evidence="1">
    <location>
        <position position="211"/>
    </location>
    <ligand>
        <name>ATP</name>
        <dbReference type="ChEBI" id="CHEBI:30616"/>
    </ligand>
</feature>
<dbReference type="InterPro" id="IPR040198">
    <property type="entry name" value="Fido_containing"/>
</dbReference>
<dbReference type="EMBL" id="WKPO01000058">
    <property type="protein sequence ID" value="MSB51153.1"/>
    <property type="molecule type" value="Genomic_DNA"/>
</dbReference>
<evidence type="ECO:0000259" key="4">
    <source>
        <dbReference type="PROSITE" id="PS51459"/>
    </source>
</evidence>
<feature type="binding site" evidence="1">
    <location>
        <position position="80"/>
    </location>
    <ligand>
        <name>ATP</name>
        <dbReference type="ChEBI" id="CHEBI:30616"/>
    </ligand>
</feature>
<accession>A0A6I2RQE2</accession>
<dbReference type="RefSeq" id="WP_154250981.1">
    <property type="nucleotide sequence ID" value="NZ_WKPO01000058.1"/>
</dbReference>
<dbReference type="PROSITE" id="PS51459">
    <property type="entry name" value="FIDO"/>
    <property type="match status" value="1"/>
</dbReference>
<feature type="binding site" evidence="3">
    <location>
        <begin position="253"/>
        <end position="254"/>
    </location>
    <ligand>
        <name>ATP</name>
        <dbReference type="ChEBI" id="CHEBI:30616"/>
    </ligand>
</feature>
<dbReference type="InterPro" id="IPR025758">
    <property type="entry name" value="Fic/DOC_N"/>
</dbReference>
<dbReference type="PANTHER" id="PTHR13504">
    <property type="entry name" value="FIDO DOMAIN-CONTAINING PROTEIN DDB_G0283145"/>
    <property type="match status" value="1"/>
</dbReference>
<dbReference type="InterPro" id="IPR036597">
    <property type="entry name" value="Fido-like_dom_sf"/>
</dbReference>
<feature type="binding site" evidence="1">
    <location>
        <begin position="216"/>
        <end position="222"/>
    </location>
    <ligand>
        <name>ATP</name>
        <dbReference type="ChEBI" id="CHEBI:30616"/>
    </ligand>
</feature>
<dbReference type="InterPro" id="IPR026287">
    <property type="entry name" value="SoFic-like"/>
</dbReference>
<organism evidence="5 6">
    <name type="scientific">Flavonifractor plautii</name>
    <name type="common">Fusobacterium plautii</name>
    <dbReference type="NCBI Taxonomy" id="292800"/>
    <lineage>
        <taxon>Bacteria</taxon>
        <taxon>Bacillati</taxon>
        <taxon>Bacillota</taxon>
        <taxon>Clostridia</taxon>
        <taxon>Eubacteriales</taxon>
        <taxon>Oscillospiraceae</taxon>
        <taxon>Flavonifractor</taxon>
    </lineage>
</organism>
<evidence type="ECO:0000256" key="3">
    <source>
        <dbReference type="PIRSR" id="PIRSR640198-2"/>
    </source>
</evidence>
<gene>
    <name evidence="5" type="ORF">GKE90_21120</name>
</gene>
<comment type="caution">
    <text evidence="5">The sequence shown here is derived from an EMBL/GenBank/DDBJ whole genome shotgun (WGS) entry which is preliminary data.</text>
</comment>
<dbReference type="Pfam" id="PF13784">
    <property type="entry name" value="Fic_N"/>
    <property type="match status" value="1"/>
</dbReference>
<dbReference type="Proteomes" id="UP000429811">
    <property type="component" value="Unassembled WGS sequence"/>
</dbReference>
<feature type="active site" evidence="2">
    <location>
        <position position="211"/>
    </location>
</feature>
<dbReference type="Gene3D" id="1.10.3290.10">
    <property type="entry name" value="Fido-like domain"/>
    <property type="match status" value="1"/>
</dbReference>
<feature type="binding site" evidence="1">
    <location>
        <position position="253"/>
    </location>
    <ligand>
        <name>ATP</name>
        <dbReference type="ChEBI" id="CHEBI:30616"/>
    </ligand>
</feature>
<reference evidence="5 6" key="1">
    <citation type="journal article" date="2019" name="Nat. Med.">
        <title>A library of human gut bacterial isolates paired with longitudinal multiomics data enables mechanistic microbiome research.</title>
        <authorList>
            <person name="Poyet M."/>
            <person name="Groussin M."/>
            <person name="Gibbons S.M."/>
            <person name="Avila-Pacheco J."/>
            <person name="Jiang X."/>
            <person name="Kearney S.M."/>
            <person name="Perrotta A.R."/>
            <person name="Berdy B."/>
            <person name="Zhao S."/>
            <person name="Lieberman T.D."/>
            <person name="Swanson P.K."/>
            <person name="Smith M."/>
            <person name="Roesemann S."/>
            <person name="Alexander J.E."/>
            <person name="Rich S.A."/>
            <person name="Livny J."/>
            <person name="Vlamakis H."/>
            <person name="Clish C."/>
            <person name="Bullock K."/>
            <person name="Deik A."/>
            <person name="Scott J."/>
            <person name="Pierce K.A."/>
            <person name="Xavier R.J."/>
            <person name="Alm E.J."/>
        </authorList>
    </citation>
    <scope>NUCLEOTIDE SEQUENCE [LARGE SCALE GENOMIC DNA]</scope>
    <source>
        <strain evidence="5 6">BIOML-A5</strain>
    </source>
</reference>
<protein>
    <submittedName>
        <fullName evidence="5">Fic family protein</fullName>
    </submittedName>
</protein>
<proteinExistence type="predicted"/>
<dbReference type="GO" id="GO:0005524">
    <property type="term" value="F:ATP binding"/>
    <property type="evidence" value="ECO:0007669"/>
    <property type="project" value="UniProtKB-KW"/>
</dbReference>
<dbReference type="Pfam" id="PF02661">
    <property type="entry name" value="Fic"/>
    <property type="match status" value="1"/>
</dbReference>
<dbReference type="AlphaFoldDB" id="A0A6I2RQE2"/>
<evidence type="ECO:0000313" key="6">
    <source>
        <dbReference type="Proteomes" id="UP000429811"/>
    </source>
</evidence>
<evidence type="ECO:0000313" key="5">
    <source>
        <dbReference type="EMBL" id="MSB51153.1"/>
    </source>
</evidence>
<evidence type="ECO:0000256" key="2">
    <source>
        <dbReference type="PIRSR" id="PIRSR640198-1"/>
    </source>
</evidence>
<feature type="domain" description="Fido" evidence="4">
    <location>
        <begin position="124"/>
        <end position="275"/>
    </location>
</feature>
<sequence>MNRAGKFVNNMPGDTSYQSFCPNPLPPVPGLEFDEDMLQILVKASRSLKQLDVSAQLIPNAELFISMYVRKEALMSSQMEGTQCTLDDILDPELDTNANLDTADVVNYVKAAQYALTRLHELPICNRLFREAHAILLEGVRGQEKNPGEFRRSQNWIGPAGCGLKDARYIPPNPEDMVTAMSDLEKYINENQDYDPLVRAALIHYQFETIHPFLDGNGRIGRLLILLYLMEQGLLKEPVIYVSYFLKKNQVEYYDRISEVRRSGNYEQWVKFFLEAVDSAASDAVESIEKLSKLHEKNIALLPKPKRKKDNLRMLFDYLEKHPIIDIKHTSETLKISYNTTSTAVKTLVELGILRETTNAARNRVFSYEAYLEILRNGT</sequence>
<keyword evidence="1" id="KW-0547">Nucleotide-binding</keyword>